<proteinExistence type="predicted"/>
<name>A0A1J1IT11_9DIPT</name>
<dbReference type="Proteomes" id="UP000183832">
    <property type="component" value="Unassembled WGS sequence"/>
</dbReference>
<evidence type="ECO:0000313" key="1">
    <source>
        <dbReference type="EMBL" id="CRL02716.1"/>
    </source>
</evidence>
<keyword evidence="2" id="KW-1185">Reference proteome</keyword>
<dbReference type="EMBL" id="CVRI01000058">
    <property type="protein sequence ID" value="CRL02716.1"/>
    <property type="molecule type" value="Genomic_DNA"/>
</dbReference>
<organism evidence="1 2">
    <name type="scientific">Clunio marinus</name>
    <dbReference type="NCBI Taxonomy" id="568069"/>
    <lineage>
        <taxon>Eukaryota</taxon>
        <taxon>Metazoa</taxon>
        <taxon>Ecdysozoa</taxon>
        <taxon>Arthropoda</taxon>
        <taxon>Hexapoda</taxon>
        <taxon>Insecta</taxon>
        <taxon>Pterygota</taxon>
        <taxon>Neoptera</taxon>
        <taxon>Endopterygota</taxon>
        <taxon>Diptera</taxon>
        <taxon>Nematocera</taxon>
        <taxon>Chironomoidea</taxon>
        <taxon>Chironomidae</taxon>
        <taxon>Clunio</taxon>
    </lineage>
</organism>
<evidence type="ECO:0000313" key="2">
    <source>
        <dbReference type="Proteomes" id="UP000183832"/>
    </source>
</evidence>
<reference evidence="1 2" key="1">
    <citation type="submission" date="2015-04" db="EMBL/GenBank/DDBJ databases">
        <authorList>
            <person name="Syromyatnikov M.Y."/>
            <person name="Popov V.N."/>
        </authorList>
    </citation>
    <scope>NUCLEOTIDE SEQUENCE [LARGE SCALE GENOMIC DNA]</scope>
</reference>
<sequence>MPCQIVLSKFCCKKKVVEYILKATVFNHFQIKEINEKAYFSRNAGFFAGLDYQQAVFWWKNQQKPACTSNEQPYLQLRHNDSAFIDPAFTHRKQIKIEWKLLSSNMGQHFPFLYRDYIKHYYVSKGVRLQKNVGRRDLIMLRESDKV</sequence>
<dbReference type="AlphaFoldDB" id="A0A1J1IT11"/>
<protein>
    <submittedName>
        <fullName evidence="1">CLUMA_CG016044, isoform A</fullName>
    </submittedName>
</protein>
<gene>
    <name evidence="1" type="ORF">CLUMA_CG016044</name>
</gene>
<accession>A0A1J1IT11</accession>